<keyword evidence="3" id="KW-0749">Sporulation</keyword>
<dbReference type="GO" id="GO:0030435">
    <property type="term" value="P:sporulation resulting in formation of a cellular spore"/>
    <property type="evidence" value="ECO:0007669"/>
    <property type="project" value="UniProtKB-KW"/>
</dbReference>
<sequence length="65" mass="7525">MDASRAEQIMKSSDIIGVMYRNNYVWIEDIDKGRNTAHVTYLEEHNTIHVGIDQLEETGPIKQLH</sequence>
<keyword evidence="5" id="KW-1185">Reference proteome</keyword>
<evidence type="ECO:0000256" key="2">
    <source>
        <dbReference type="ARBA" id="ARBA00006573"/>
    </source>
</evidence>
<organism evidence="4 5">
    <name type="scientific">Sporomusa ovata</name>
    <dbReference type="NCBI Taxonomy" id="2378"/>
    <lineage>
        <taxon>Bacteria</taxon>
        <taxon>Bacillati</taxon>
        <taxon>Bacillota</taxon>
        <taxon>Negativicutes</taxon>
        <taxon>Selenomonadales</taxon>
        <taxon>Sporomusaceae</taxon>
        <taxon>Sporomusa</taxon>
    </lineage>
</organism>
<dbReference type="GO" id="GO:0030436">
    <property type="term" value="P:asexual sporulation"/>
    <property type="evidence" value="ECO:0007669"/>
    <property type="project" value="InterPro"/>
</dbReference>
<evidence type="ECO:0000313" key="5">
    <source>
        <dbReference type="Proteomes" id="UP000049855"/>
    </source>
</evidence>
<evidence type="ECO:0000313" key="4">
    <source>
        <dbReference type="EMBL" id="CQR72762.1"/>
    </source>
</evidence>
<name>A0A0U1KZC1_9FIRM</name>
<dbReference type="GO" id="GO:0042601">
    <property type="term" value="C:endospore-forming forespore"/>
    <property type="evidence" value="ECO:0007669"/>
    <property type="project" value="InterPro"/>
</dbReference>
<evidence type="ECO:0008006" key="6">
    <source>
        <dbReference type="Google" id="ProtNLM"/>
    </source>
</evidence>
<protein>
    <recommendedName>
        <fullName evidence="6">SASP H</fullName>
    </recommendedName>
</protein>
<comment type="similarity">
    <text evidence="2">Belongs to the SspH family.</text>
</comment>
<dbReference type="EMBL" id="CTRP01000011">
    <property type="protein sequence ID" value="CQR72762.1"/>
    <property type="molecule type" value="Genomic_DNA"/>
</dbReference>
<dbReference type="RefSeq" id="WP_021168450.1">
    <property type="nucleotide sequence ID" value="NZ_CTRP01000011.1"/>
</dbReference>
<evidence type="ECO:0000256" key="1">
    <source>
        <dbReference type="ARBA" id="ARBA00004288"/>
    </source>
</evidence>
<comment type="subcellular location">
    <subcellularLocation>
        <location evidence="1">Spore core</location>
    </subcellularLocation>
</comment>
<dbReference type="AlphaFoldDB" id="A0A0U1KZC1"/>
<dbReference type="NCBIfam" id="TIGR02861">
    <property type="entry name" value="SASP_H"/>
    <property type="match status" value="1"/>
</dbReference>
<accession>A0A0U1KZC1</accession>
<evidence type="ECO:0000256" key="3">
    <source>
        <dbReference type="ARBA" id="ARBA00022969"/>
    </source>
</evidence>
<reference evidence="5" key="1">
    <citation type="submission" date="2015-03" db="EMBL/GenBank/DDBJ databases">
        <authorList>
            <person name="Nijsse Bart"/>
        </authorList>
    </citation>
    <scope>NUCLEOTIDE SEQUENCE [LARGE SCALE GENOMIC DNA]</scope>
</reference>
<dbReference type="InterPro" id="IPR012610">
    <property type="entry name" value="SASP_SspH"/>
</dbReference>
<dbReference type="Proteomes" id="UP000049855">
    <property type="component" value="Unassembled WGS sequence"/>
</dbReference>
<proteinExistence type="inferred from homology"/>
<gene>
    <name evidence="4" type="ORF">SpAn4DRAFT_3222</name>
</gene>
<dbReference type="Pfam" id="PF08141">
    <property type="entry name" value="SspH"/>
    <property type="match status" value="1"/>
</dbReference>